<dbReference type="InterPro" id="IPR018768">
    <property type="entry name" value="DUF2344"/>
</dbReference>
<evidence type="ECO:0000313" key="3">
    <source>
        <dbReference type="Proteomes" id="UP000190476"/>
    </source>
</evidence>
<keyword evidence="3" id="KW-1185">Reference proteome</keyword>
<proteinExistence type="predicted"/>
<dbReference type="EMBL" id="LT799839">
    <property type="protein sequence ID" value="SLK21884.1"/>
    <property type="molecule type" value="Genomic_DNA"/>
</dbReference>
<name>A0A1U6JNK1_9CLOT</name>
<dbReference type="AlphaFoldDB" id="A0A1U6JNK1"/>
<gene>
    <name evidence="2" type="ORF">CCH01_22270</name>
</gene>
<dbReference type="Proteomes" id="UP000190476">
    <property type="component" value="Chromosome I"/>
</dbReference>
<dbReference type="Pfam" id="PF10105">
    <property type="entry name" value="DUF2344"/>
    <property type="match status" value="1"/>
</dbReference>
<evidence type="ECO:0000313" key="2">
    <source>
        <dbReference type="EMBL" id="SLK21884.1"/>
    </source>
</evidence>
<dbReference type="STRING" id="1351755.CCH01_22270"/>
<feature type="domain" description="DUF2344" evidence="1">
    <location>
        <begin position="4"/>
        <end position="193"/>
    </location>
</feature>
<sequence length="235" mass="27087">MKVRYIIKFTKESSVKFISHLDLMRTIQKVIRRADLPMQYSKGFNPHMALSIAQPLSVGVYSDSEYMDIVLVEELDEDEIIDRLNKRTAQGIKFISAHKVINVEGEKKLPQTMALVDAARFTVKMLCENSEEVASKMDSLIKEATWTTIKKSKKGEKEVDLKTMIKEMKYWVKDDELILNILISSGSREHLSPDLVASYIKSKIDNIIEDAFVDIKREEMYILKGKNYVPIYKSI</sequence>
<organism evidence="2 3">
    <name type="scientific">Clostridium chauvoei JF4335</name>
    <dbReference type="NCBI Taxonomy" id="1351755"/>
    <lineage>
        <taxon>Bacteria</taxon>
        <taxon>Bacillati</taxon>
        <taxon>Bacillota</taxon>
        <taxon>Clostridia</taxon>
        <taxon>Eubacteriales</taxon>
        <taxon>Clostridiaceae</taxon>
        <taxon>Clostridium</taxon>
    </lineage>
</organism>
<protein>
    <recommendedName>
        <fullName evidence="1">DUF2344 domain-containing protein</fullName>
    </recommendedName>
</protein>
<evidence type="ECO:0000259" key="1">
    <source>
        <dbReference type="Pfam" id="PF10105"/>
    </source>
</evidence>
<dbReference type="NCBIfam" id="TIGR03936">
    <property type="entry name" value="sam_1_link_chp"/>
    <property type="match status" value="1"/>
</dbReference>
<reference evidence="3" key="1">
    <citation type="submission" date="2017-03" db="EMBL/GenBank/DDBJ databases">
        <authorList>
            <person name="Falquet L."/>
            <person name="Falquet L."/>
        </authorList>
    </citation>
    <scope>NUCLEOTIDE SEQUENCE [LARGE SCALE GENOMIC DNA]</scope>
</reference>
<accession>A0A1U6JNK1</accession>